<dbReference type="SUPFAM" id="SSF50998">
    <property type="entry name" value="Quinoprotein alcohol dehydrogenase-like"/>
    <property type="match status" value="2"/>
</dbReference>
<dbReference type="Proteomes" id="UP001652504">
    <property type="component" value="Unassembled WGS sequence"/>
</dbReference>
<dbReference type="Gene3D" id="2.60.40.10">
    <property type="entry name" value="Immunoglobulins"/>
    <property type="match status" value="1"/>
</dbReference>
<accession>A0ABT3A466</accession>
<dbReference type="InterPro" id="IPR011047">
    <property type="entry name" value="Quinoprotein_ADH-like_sf"/>
</dbReference>
<evidence type="ECO:0000313" key="3">
    <source>
        <dbReference type="Proteomes" id="UP001652504"/>
    </source>
</evidence>
<comment type="caution">
    <text evidence="2">The sequence shown here is derived from an EMBL/GenBank/DDBJ whole genome shotgun (WGS) entry which is preliminary data.</text>
</comment>
<evidence type="ECO:0000313" key="2">
    <source>
        <dbReference type="EMBL" id="MCV2883485.1"/>
    </source>
</evidence>
<organism evidence="2 3">
    <name type="scientific">Fluctibacter corallii</name>
    <dbReference type="NCBI Taxonomy" id="2984329"/>
    <lineage>
        <taxon>Bacteria</taxon>
        <taxon>Pseudomonadati</taxon>
        <taxon>Pseudomonadota</taxon>
        <taxon>Gammaproteobacteria</taxon>
        <taxon>Alteromonadales</taxon>
        <taxon>Alteromonadaceae</taxon>
        <taxon>Fluctibacter</taxon>
    </lineage>
</organism>
<dbReference type="SUPFAM" id="SSF49299">
    <property type="entry name" value="PKD domain"/>
    <property type="match status" value="1"/>
</dbReference>
<evidence type="ECO:0008006" key="4">
    <source>
        <dbReference type="Google" id="ProtNLM"/>
    </source>
</evidence>
<keyword evidence="1" id="KW-0732">Signal</keyword>
<dbReference type="InterPro" id="IPR028974">
    <property type="entry name" value="TSP_type-3_rpt"/>
</dbReference>
<dbReference type="EMBL" id="JAOWKX010000001">
    <property type="protein sequence ID" value="MCV2883485.1"/>
    <property type="molecule type" value="Genomic_DNA"/>
</dbReference>
<dbReference type="Gene3D" id="4.10.1080.10">
    <property type="entry name" value="TSP type-3 repeat"/>
    <property type="match status" value="1"/>
</dbReference>
<evidence type="ECO:0000256" key="1">
    <source>
        <dbReference type="SAM" id="SignalP"/>
    </source>
</evidence>
<dbReference type="InterPro" id="IPR013783">
    <property type="entry name" value="Ig-like_fold"/>
</dbReference>
<sequence length="1446" mass="162351">MWKNSVLPTRWCSSFFLALILSGCGGGSSTNEPLPDDSQPTQKERVYGVFSSAPVVGVEYTTSDGFSGKTDSQGRFSYTPGTKISFNIADIVLPDTPAKDTITPLDIFNTVNHADPHVINLVRLLYTLDDDGDVHDSVNLASKRVEAISKAGITRQHLLESVTEFEWIYTSLMSNSGVSNVELVDANEALLTFMESMNNSVQLDSDLDGIVNRDDTDDDNDGILDEKDGFPWSTFALNDFDHDGLANDTDNDDDNDGVLDIEDEQSELKFTLGEFDEYTLLPVSGYVVTLNKNTKSLKAYRLNTGMVVGDVQFDQTPTSLTAHEAKGIIYVSTIGDTGPDQLFSINLSSFEKTRVDVSNESARYSLRNLKWLGRDTLFFGRPDNYSGQMYFYDVSQKETRQTLPYSYIHGVAFSQSKSTLVDYWLHSGFYEELDLSQDEIKRLSKDVVSYRRVGNTYEEIARSKISDINRVWVLPTESHFISERGVIYDVESLQEKGQLPNISEVQSISYDLNNHLGIALSIDSTLHYFDLESFEVVKQEAIDETTKDITVVDEMLYQIGQNENQQGYIAKRLLACESCNGNTVPQPQIKYSVITDRETSSYHVQLSAIDTNNPNNNETLMYRWGYLDTVENIVIWNTEFSSDPKMNIRYVAPGEKSIYLQIKNGMNQVSSVHVNVPIESAQFAVRSINKPVSEIGGSALEQSIYDSTRNTLYVLDSNAKRLYFMNAKTLIAEHYIDFALTPEVISLTPDQNRLLISISDTPFDGSAKTPYFYSNKDSISKGAENYVVTIDLESTTITNVYAAPVYISQLQVIQQHVLAVATEFNQLHLLNLDTGAPELRHISRQSDLSHVFDIWGTQVFFPQDDQLFYSNVVLADSQDPNEAEFRIAYGTLTDQDIAIQFKDDFAHYIASERNMWVSPNGAQIFDEFGHLTTSASSKPTRYLSALVLNDETIVDIAFDEENKLMFVLDSSGGVRYYNSDNLFLLGQIDNVNAQRIVLTEDGLLRLQHSEQGKLDFSVLNHLDPEYGQSLKPTADFSVQFRIENGYVKHLFDASGSHNNGAEDRLVYRWDVNSDGLWDTEYTESNQLSYLFQVAGKHHVTLEVRNEKGMTDSVTKPIDVSDRLVSGVPVLDTTPYQFEFAVSELLFDEERQVLYVSSRKDKRVYLVGLNSGLVEHYFQFQYIPQKMTFSSDKAFLHIALSEVELPTANSPLHGTFQRPYLGQLATIDLNSGVQTYVVPLETAAFDLEPLTDNTLLYSSGISTTFCEIDAKTGVPISDEACFVDGAIASTLHFSKQANSLFVSGLDYFGTEKFESLILKLGADKAPDNVFFVDETKEHISEDYEGSSSWLSADETTVIVENGMVINLVQQRVVNTISGQIRDLVFNERLNQYVALYDDRLIVFDLQTHEQIRVIERSDVTHLITVGSTLHVITTHNGISAIEHVSIN</sequence>
<protein>
    <recommendedName>
        <fullName evidence="4">PKD domain-containing protein</fullName>
    </recommendedName>
</protein>
<dbReference type="RefSeq" id="WP_263710683.1">
    <property type="nucleotide sequence ID" value="NZ_JAOWKX010000001.1"/>
</dbReference>
<proteinExistence type="predicted"/>
<feature type="signal peptide" evidence="1">
    <location>
        <begin position="1"/>
        <end position="27"/>
    </location>
</feature>
<gene>
    <name evidence="2" type="ORF">OE749_02080</name>
</gene>
<dbReference type="PROSITE" id="PS51257">
    <property type="entry name" value="PROKAR_LIPOPROTEIN"/>
    <property type="match status" value="1"/>
</dbReference>
<dbReference type="InterPro" id="IPR035986">
    <property type="entry name" value="PKD_dom_sf"/>
</dbReference>
<name>A0ABT3A466_9ALTE</name>
<reference evidence="2 3" key="1">
    <citation type="submission" date="2022-10" db="EMBL/GenBank/DDBJ databases">
        <title>Aestuariibacter sp. AA17 isolated from Montipora capitata coral fragment.</title>
        <authorList>
            <person name="Emsley S.A."/>
            <person name="Pfannmuller K.M."/>
            <person name="Loughran R.M."/>
            <person name="Shlafstein M."/>
            <person name="Papke E."/>
            <person name="Saw J.H."/>
            <person name="Ushijima B."/>
            <person name="Videau P."/>
        </authorList>
    </citation>
    <scope>NUCLEOTIDE SEQUENCE [LARGE SCALE GENOMIC DNA]</scope>
    <source>
        <strain evidence="2 3">AA17</strain>
    </source>
</reference>
<keyword evidence="3" id="KW-1185">Reference proteome</keyword>
<dbReference type="SUPFAM" id="SSF103647">
    <property type="entry name" value="TSP type-3 repeat"/>
    <property type="match status" value="1"/>
</dbReference>
<feature type="chain" id="PRO_5046428871" description="PKD domain-containing protein" evidence="1">
    <location>
        <begin position="28"/>
        <end position="1446"/>
    </location>
</feature>